<evidence type="ECO:0000256" key="1">
    <source>
        <dbReference type="ARBA" id="ARBA00001933"/>
    </source>
</evidence>
<comment type="similarity">
    <text evidence="4">Belongs to the trans-sulfuration enzymes family.</text>
</comment>
<dbReference type="AlphaFoldDB" id="A0A367IIZ9"/>
<dbReference type="GO" id="GO:0003961">
    <property type="term" value="F:O-acetylhomoserine aminocarboxypropyltransferase activity"/>
    <property type="evidence" value="ECO:0007669"/>
    <property type="project" value="TreeGrafter"/>
</dbReference>
<organism evidence="5 6">
    <name type="scientific">Rhizopus stolonifer</name>
    <name type="common">Rhizopus nigricans</name>
    <dbReference type="NCBI Taxonomy" id="4846"/>
    <lineage>
        <taxon>Eukaryota</taxon>
        <taxon>Fungi</taxon>
        <taxon>Fungi incertae sedis</taxon>
        <taxon>Mucoromycota</taxon>
        <taxon>Mucoromycotina</taxon>
        <taxon>Mucoromycetes</taxon>
        <taxon>Mucorales</taxon>
        <taxon>Mucorineae</taxon>
        <taxon>Rhizopodaceae</taxon>
        <taxon>Rhizopus</taxon>
    </lineage>
</organism>
<feature type="non-terminal residue" evidence="5">
    <location>
        <position position="205"/>
    </location>
</feature>
<dbReference type="FunFam" id="3.40.640.10:FF:000046">
    <property type="entry name" value="Cystathionine gamma-lyase"/>
    <property type="match status" value="1"/>
</dbReference>
<accession>A0A367IIZ9</accession>
<dbReference type="EMBL" id="PJQM01007844">
    <property type="protein sequence ID" value="RCH77657.1"/>
    <property type="molecule type" value="Genomic_DNA"/>
</dbReference>
<protein>
    <submittedName>
        <fullName evidence="5">Homocysteine synthase</fullName>
    </submittedName>
</protein>
<dbReference type="Gene3D" id="3.40.640.10">
    <property type="entry name" value="Type I PLP-dependent aspartate aminotransferase-like (Major domain)"/>
    <property type="match status" value="1"/>
</dbReference>
<dbReference type="OrthoDB" id="3512640at2759"/>
<name>A0A367IIZ9_RHIST</name>
<proteinExistence type="inferred from homology"/>
<dbReference type="PANTHER" id="PTHR43797:SF2">
    <property type="entry name" value="HOMOCYSTEINE_CYSTEINE SYNTHASE"/>
    <property type="match status" value="1"/>
</dbReference>
<evidence type="ECO:0000256" key="3">
    <source>
        <dbReference type="ARBA" id="ARBA00022898"/>
    </source>
</evidence>
<reference evidence="5 6" key="1">
    <citation type="journal article" date="2018" name="G3 (Bethesda)">
        <title>Phylogenetic and Phylogenomic Definition of Rhizopus Species.</title>
        <authorList>
            <person name="Gryganskyi A.P."/>
            <person name="Golan J."/>
            <person name="Dolatabadi S."/>
            <person name="Mondo S."/>
            <person name="Robb S."/>
            <person name="Idnurm A."/>
            <person name="Muszewska A."/>
            <person name="Steczkiewicz K."/>
            <person name="Masonjones S."/>
            <person name="Liao H.L."/>
            <person name="Gajdeczka M.T."/>
            <person name="Anike F."/>
            <person name="Vuek A."/>
            <person name="Anishchenko I.M."/>
            <person name="Voigt K."/>
            <person name="de Hoog G.S."/>
            <person name="Smith M.E."/>
            <person name="Heitman J."/>
            <person name="Vilgalys R."/>
            <person name="Stajich J.E."/>
        </authorList>
    </citation>
    <scope>NUCLEOTIDE SEQUENCE [LARGE SCALE GENOMIC DNA]</scope>
    <source>
        <strain evidence="5 6">LSU 92-RS-03</strain>
    </source>
</reference>
<dbReference type="SUPFAM" id="SSF53383">
    <property type="entry name" value="PLP-dependent transferases"/>
    <property type="match status" value="1"/>
</dbReference>
<dbReference type="PANTHER" id="PTHR43797">
    <property type="entry name" value="HOMOCYSTEINE/CYSTEINE SYNTHASE"/>
    <property type="match status" value="1"/>
</dbReference>
<dbReference type="GO" id="GO:0005737">
    <property type="term" value="C:cytoplasm"/>
    <property type="evidence" value="ECO:0007669"/>
    <property type="project" value="TreeGrafter"/>
</dbReference>
<dbReference type="InterPro" id="IPR000277">
    <property type="entry name" value="Cys/Met-Metab_PyrdxlP-dep_enz"/>
</dbReference>
<evidence type="ECO:0000256" key="4">
    <source>
        <dbReference type="RuleBase" id="RU362118"/>
    </source>
</evidence>
<dbReference type="GO" id="GO:0071269">
    <property type="term" value="P:L-homocysteine biosynthetic process"/>
    <property type="evidence" value="ECO:0007669"/>
    <property type="project" value="TreeGrafter"/>
</dbReference>
<dbReference type="GO" id="GO:0004124">
    <property type="term" value="F:cysteine synthase activity"/>
    <property type="evidence" value="ECO:0007669"/>
    <property type="project" value="TreeGrafter"/>
</dbReference>
<dbReference type="GO" id="GO:0006535">
    <property type="term" value="P:cysteine biosynthetic process from serine"/>
    <property type="evidence" value="ECO:0007669"/>
    <property type="project" value="TreeGrafter"/>
</dbReference>
<dbReference type="GO" id="GO:0019346">
    <property type="term" value="P:transsulfuration"/>
    <property type="evidence" value="ECO:0007669"/>
    <property type="project" value="InterPro"/>
</dbReference>
<evidence type="ECO:0000313" key="6">
    <source>
        <dbReference type="Proteomes" id="UP000253551"/>
    </source>
</evidence>
<evidence type="ECO:0000313" key="5">
    <source>
        <dbReference type="EMBL" id="RCH77657.1"/>
    </source>
</evidence>
<comment type="cofactor">
    <cofactor evidence="1 4">
        <name>pyridoxal 5'-phosphate</name>
        <dbReference type="ChEBI" id="CHEBI:597326"/>
    </cofactor>
</comment>
<keyword evidence="2" id="KW-0808">Transferase</keyword>
<gene>
    <name evidence="5" type="primary">MET17_1</name>
    <name evidence="5" type="ORF">CU098_001659</name>
</gene>
<sequence>MAQKHKLHFDTLQLHAGQSPDPTTNACAVPIYATSSFVFNDTQHGADVFALRTSGNIYSRVTNPTNAVFEQRIAALEGGVAATAVSSGQAAQFLTIATLCKAGDNIVSSVSLYGGTYNQFKVLMPRLGIHTHFVQSNDPEEFRKAIDENTKLIYVESIGNPQFIIPDFRALADVAHEAGIPFVVDNTFGAGGYIVRPIEYGADIV</sequence>
<dbReference type="GO" id="GO:0030170">
    <property type="term" value="F:pyridoxal phosphate binding"/>
    <property type="evidence" value="ECO:0007669"/>
    <property type="project" value="InterPro"/>
</dbReference>
<keyword evidence="6" id="KW-1185">Reference proteome</keyword>
<dbReference type="InterPro" id="IPR006235">
    <property type="entry name" value="OAc-hSer/O-AcSer_sulfhydrylase"/>
</dbReference>
<keyword evidence="3 4" id="KW-0663">Pyridoxal phosphate</keyword>
<dbReference type="InterPro" id="IPR015421">
    <property type="entry name" value="PyrdxlP-dep_Trfase_major"/>
</dbReference>
<dbReference type="InterPro" id="IPR015424">
    <property type="entry name" value="PyrdxlP-dep_Trfase"/>
</dbReference>
<dbReference type="Pfam" id="PF01053">
    <property type="entry name" value="Cys_Met_Meta_PP"/>
    <property type="match status" value="1"/>
</dbReference>
<comment type="caution">
    <text evidence="5">The sequence shown here is derived from an EMBL/GenBank/DDBJ whole genome shotgun (WGS) entry which is preliminary data.</text>
</comment>
<dbReference type="STRING" id="4846.A0A367IIZ9"/>
<dbReference type="Proteomes" id="UP000253551">
    <property type="component" value="Unassembled WGS sequence"/>
</dbReference>
<evidence type="ECO:0000256" key="2">
    <source>
        <dbReference type="ARBA" id="ARBA00022679"/>
    </source>
</evidence>